<name>A0ABM1C5F9_LIMPO</name>
<dbReference type="GeneID" id="106478519"/>
<dbReference type="Pfam" id="PF00605">
    <property type="entry name" value="IRF"/>
    <property type="match status" value="1"/>
</dbReference>
<protein>
    <submittedName>
        <fullName evidence="3">Interferon regulatory factor 1-like</fullName>
    </submittedName>
</protein>
<dbReference type="Gene3D" id="1.10.10.10">
    <property type="entry name" value="Winged helix-like DNA-binding domain superfamily/Winged helix DNA-binding domain"/>
    <property type="match status" value="1"/>
</dbReference>
<evidence type="ECO:0000313" key="3">
    <source>
        <dbReference type="RefSeq" id="XP_013794522.2"/>
    </source>
</evidence>
<evidence type="ECO:0000313" key="2">
    <source>
        <dbReference type="Proteomes" id="UP000694941"/>
    </source>
</evidence>
<dbReference type="PANTHER" id="PTHR11949:SF17">
    <property type="entry name" value="IRF TRYPTOPHAN PENTAD REPEAT DOMAIN-CONTAINING PROTEIN"/>
    <property type="match status" value="1"/>
</dbReference>
<dbReference type="InterPro" id="IPR001346">
    <property type="entry name" value="Interferon_reg_fact_DNA-bd_dom"/>
</dbReference>
<dbReference type="PRINTS" id="PR00267">
    <property type="entry name" value="INTFRNREGFCT"/>
</dbReference>
<dbReference type="SMART" id="SM00348">
    <property type="entry name" value="IRF"/>
    <property type="match status" value="1"/>
</dbReference>
<keyword evidence="2" id="KW-1185">Reference proteome</keyword>
<dbReference type="Proteomes" id="UP000694941">
    <property type="component" value="Unplaced"/>
</dbReference>
<organism evidence="2 3">
    <name type="scientific">Limulus polyphemus</name>
    <name type="common">Atlantic horseshoe crab</name>
    <dbReference type="NCBI Taxonomy" id="6850"/>
    <lineage>
        <taxon>Eukaryota</taxon>
        <taxon>Metazoa</taxon>
        <taxon>Ecdysozoa</taxon>
        <taxon>Arthropoda</taxon>
        <taxon>Chelicerata</taxon>
        <taxon>Merostomata</taxon>
        <taxon>Xiphosura</taxon>
        <taxon>Limulidae</taxon>
        <taxon>Limulus</taxon>
    </lineage>
</organism>
<dbReference type="RefSeq" id="XP_013794522.2">
    <property type="nucleotide sequence ID" value="XM_013939068.2"/>
</dbReference>
<accession>A0ABM1C5F9</accession>
<proteinExistence type="predicted"/>
<dbReference type="PANTHER" id="PTHR11949">
    <property type="entry name" value="INTERFERON REGULATORY FACTOR"/>
    <property type="match status" value="1"/>
</dbReference>
<dbReference type="InterPro" id="IPR036388">
    <property type="entry name" value="WH-like_DNA-bd_sf"/>
</dbReference>
<reference evidence="3" key="1">
    <citation type="submission" date="2025-08" db="UniProtKB">
        <authorList>
            <consortium name="RefSeq"/>
        </authorList>
    </citation>
    <scope>IDENTIFICATION</scope>
    <source>
        <tissue evidence="3">Muscle</tissue>
    </source>
</reference>
<sequence length="222" mass="26547">MMFKRTVKSRSKKRKMFVPWLLDLLSTMVIYGLEWIDKDKKLFKIPWKHASRKDWNQQTDPELYRLWIENTGKPIIPGFDFKRWKANFRCALRSRPDIKEIKEQRTKEYRVFQFTGDFNDSSSDRDSSCLGTTKNCFTLDEIDLTFTAELFVSNNLPQDYNLLMEQPLTGFQHRPVLPSEDTNDLDFLFNENILFSENNQGELSKSEEFHQSEEFHFSRLIF</sequence>
<dbReference type="PROSITE" id="PS51507">
    <property type="entry name" value="IRF_2"/>
    <property type="match status" value="1"/>
</dbReference>
<feature type="domain" description="IRF tryptophan pentad repeat" evidence="1">
    <location>
        <begin position="14"/>
        <end position="116"/>
    </location>
</feature>
<gene>
    <name evidence="3" type="primary">LOC106478519</name>
</gene>
<dbReference type="InterPro" id="IPR036390">
    <property type="entry name" value="WH_DNA-bd_sf"/>
</dbReference>
<dbReference type="SUPFAM" id="SSF46785">
    <property type="entry name" value="Winged helix' DNA-binding domain"/>
    <property type="match status" value="1"/>
</dbReference>
<evidence type="ECO:0000259" key="1">
    <source>
        <dbReference type="PROSITE" id="PS51507"/>
    </source>
</evidence>